<comment type="caution">
    <text evidence="2">The sequence shown here is derived from an EMBL/GenBank/DDBJ whole genome shotgun (WGS) entry which is preliminary data.</text>
</comment>
<evidence type="ECO:0000256" key="1">
    <source>
        <dbReference type="SAM" id="Phobius"/>
    </source>
</evidence>
<keyword evidence="1" id="KW-1133">Transmembrane helix</keyword>
<keyword evidence="3" id="KW-1185">Reference proteome</keyword>
<dbReference type="Proteomes" id="UP000018339">
    <property type="component" value="Unassembled WGS sequence"/>
</dbReference>
<sequence length="56" mass="6449">MAGSKTWKVGLLYVLAFAVLFVMVFSYWYMVLGSLAPWNEVDRKLIPSSLTLRSYE</sequence>
<dbReference type="AlphaFoldDB" id="A0A7U9J9L9"/>
<keyword evidence="1" id="KW-0472">Membrane</keyword>
<gene>
    <name evidence="2" type="ORF">T260_13640</name>
</gene>
<feature type="transmembrane region" description="Helical" evidence="1">
    <location>
        <begin position="12"/>
        <end position="30"/>
    </location>
</feature>
<evidence type="ECO:0000313" key="3">
    <source>
        <dbReference type="Proteomes" id="UP000018339"/>
    </source>
</evidence>
<keyword evidence="1" id="KW-0812">Transmembrane</keyword>
<protein>
    <submittedName>
        <fullName evidence="2">Uncharacterized protein</fullName>
    </submittedName>
</protein>
<name>A0A7U9J9L9_GEOTM</name>
<proteinExistence type="predicted"/>
<accession>A0A7U9J9L9</accession>
<reference evidence="2 3" key="1">
    <citation type="journal article" date="2014" name="Genome Announc.">
        <title>Draft Genome Sequence of Geobacillus thermopakistaniensis Strain MAS1.</title>
        <authorList>
            <person name="Siddiqui M.A."/>
            <person name="Rashid N."/>
            <person name="Ayyampalayam S."/>
            <person name="Whitman W.B."/>
        </authorList>
    </citation>
    <scope>NUCLEOTIDE SEQUENCE [LARGE SCALE GENOMIC DNA]</scope>
    <source>
        <strain evidence="2 3">MAS1</strain>
    </source>
</reference>
<organism evidence="2 3">
    <name type="scientific">Geobacillus thermopakistaniensis (strain MAS1)</name>
    <dbReference type="NCBI Taxonomy" id="1408282"/>
    <lineage>
        <taxon>Bacteria</taxon>
        <taxon>Bacillati</taxon>
        <taxon>Bacillota</taxon>
        <taxon>Bacilli</taxon>
        <taxon>Bacillales</taxon>
        <taxon>Anoxybacillaceae</taxon>
        <taxon>Geobacillus</taxon>
    </lineage>
</organism>
<dbReference type="EMBL" id="AYSF01000067">
    <property type="protein sequence ID" value="ESU71418.1"/>
    <property type="molecule type" value="Genomic_DNA"/>
</dbReference>
<evidence type="ECO:0000313" key="2">
    <source>
        <dbReference type="EMBL" id="ESU71418.1"/>
    </source>
</evidence>